<dbReference type="HOGENOM" id="CLU_010194_2_10_1"/>
<organism evidence="5 6">
    <name type="scientific">Pestalotiopsis fici (strain W106-1 / CGMCC3.15140)</name>
    <dbReference type="NCBI Taxonomy" id="1229662"/>
    <lineage>
        <taxon>Eukaryota</taxon>
        <taxon>Fungi</taxon>
        <taxon>Dikarya</taxon>
        <taxon>Ascomycota</taxon>
        <taxon>Pezizomycotina</taxon>
        <taxon>Sordariomycetes</taxon>
        <taxon>Xylariomycetidae</taxon>
        <taxon>Amphisphaeriales</taxon>
        <taxon>Sporocadaceae</taxon>
        <taxon>Pestalotiopsis</taxon>
    </lineage>
</organism>
<protein>
    <submittedName>
        <fullName evidence="5">Oxidoreductase</fullName>
    </submittedName>
</protein>
<dbReference type="PRINTS" id="PR00081">
    <property type="entry name" value="GDHRDH"/>
</dbReference>
<dbReference type="InterPro" id="IPR020904">
    <property type="entry name" value="Sc_DH/Rdtase_CS"/>
</dbReference>
<evidence type="ECO:0000313" key="6">
    <source>
        <dbReference type="Proteomes" id="UP000030651"/>
    </source>
</evidence>
<name>W3X2Q8_PESFW</name>
<dbReference type="GeneID" id="19272887"/>
<keyword evidence="6" id="KW-1185">Reference proteome</keyword>
<gene>
    <name evidence="5" type="ORF">PFICI_07874</name>
</gene>
<reference evidence="6" key="1">
    <citation type="journal article" date="2015" name="BMC Genomics">
        <title>Genomic and transcriptomic analysis of the endophytic fungus Pestalotiopsis fici reveals its lifestyle and high potential for synthesis of natural products.</title>
        <authorList>
            <person name="Wang X."/>
            <person name="Zhang X."/>
            <person name="Liu L."/>
            <person name="Xiang M."/>
            <person name="Wang W."/>
            <person name="Sun X."/>
            <person name="Che Y."/>
            <person name="Guo L."/>
            <person name="Liu G."/>
            <person name="Guo L."/>
            <person name="Wang C."/>
            <person name="Yin W.B."/>
            <person name="Stadler M."/>
            <person name="Zhang X."/>
            <person name="Liu X."/>
        </authorList>
    </citation>
    <scope>NUCLEOTIDE SEQUENCE [LARGE SCALE GENOMIC DNA]</scope>
    <source>
        <strain evidence="6">W106-1 / CGMCC3.15140</strain>
    </source>
</reference>
<dbReference type="Gene3D" id="3.40.50.720">
    <property type="entry name" value="NAD(P)-binding Rossmann-like Domain"/>
    <property type="match status" value="1"/>
</dbReference>
<dbReference type="GO" id="GO:0016616">
    <property type="term" value="F:oxidoreductase activity, acting on the CH-OH group of donors, NAD or NADP as acceptor"/>
    <property type="evidence" value="ECO:0007669"/>
    <property type="project" value="UniProtKB-ARBA"/>
</dbReference>
<dbReference type="Pfam" id="PF00106">
    <property type="entry name" value="adh_short"/>
    <property type="match status" value="1"/>
</dbReference>
<dbReference type="Proteomes" id="UP000030651">
    <property type="component" value="Unassembled WGS sequence"/>
</dbReference>
<dbReference type="SUPFAM" id="SSF51735">
    <property type="entry name" value="NAD(P)-binding Rossmann-fold domains"/>
    <property type="match status" value="1"/>
</dbReference>
<evidence type="ECO:0000256" key="4">
    <source>
        <dbReference type="RuleBase" id="RU000363"/>
    </source>
</evidence>
<sequence length="273" mass="29407">MSAFAPATGQRLHGKTILITGASSGIGRSTALEFARTCPQGLRLILTARRTEKLNDLAQDIFRETGGNVQVLARDLDVSNPDQVLNFINTLPEEWRDIDILVNNAGLASGVARAPSIPQDDIAVMFSTNVVGLINMTQAVLPIFLNKPNGGRGDIINIGSVAGRDAYPGGGVYCASKAAVRFFSDSLRKELVSTRVRVIEIDPGQVKTEFSVVRFDGDKEKADAVYHGVDPLTPEDVAEVIVFAATRRENVVLADVSIFPSHQASALVMHRKP</sequence>
<dbReference type="InterPro" id="IPR002347">
    <property type="entry name" value="SDR_fam"/>
</dbReference>
<dbReference type="eggNOG" id="KOG1205">
    <property type="taxonomic scope" value="Eukaryota"/>
</dbReference>
<dbReference type="PANTHER" id="PTHR42901">
    <property type="entry name" value="ALCOHOL DEHYDROGENASE"/>
    <property type="match status" value="1"/>
</dbReference>
<evidence type="ECO:0000256" key="1">
    <source>
        <dbReference type="ARBA" id="ARBA00006484"/>
    </source>
</evidence>
<dbReference type="RefSeq" id="XP_007834646.1">
    <property type="nucleotide sequence ID" value="XM_007836455.1"/>
</dbReference>
<dbReference type="OMA" id="GRAICCT"/>
<evidence type="ECO:0000313" key="5">
    <source>
        <dbReference type="EMBL" id="ETS80345.1"/>
    </source>
</evidence>
<comment type="similarity">
    <text evidence="1 4">Belongs to the short-chain dehydrogenases/reductases (SDR) family.</text>
</comment>
<evidence type="ECO:0000256" key="3">
    <source>
        <dbReference type="ARBA" id="ARBA00023002"/>
    </source>
</evidence>
<keyword evidence="3" id="KW-0560">Oxidoreductase</keyword>
<dbReference type="KEGG" id="pfy:PFICI_07874"/>
<dbReference type="OrthoDB" id="6251714at2759"/>
<dbReference type="EMBL" id="KI912113">
    <property type="protein sequence ID" value="ETS80345.1"/>
    <property type="molecule type" value="Genomic_DNA"/>
</dbReference>
<dbReference type="STRING" id="1229662.W3X2Q8"/>
<evidence type="ECO:0000256" key="2">
    <source>
        <dbReference type="ARBA" id="ARBA00022857"/>
    </source>
</evidence>
<dbReference type="InParanoid" id="W3X2Q8"/>
<dbReference type="FunCoup" id="W3X2Q8">
    <property type="interactions" value="563"/>
</dbReference>
<dbReference type="PANTHER" id="PTHR42901:SF1">
    <property type="entry name" value="ALCOHOL DEHYDROGENASE"/>
    <property type="match status" value="1"/>
</dbReference>
<accession>W3X2Q8</accession>
<dbReference type="AlphaFoldDB" id="W3X2Q8"/>
<dbReference type="FunFam" id="3.40.50.720:FF:000047">
    <property type="entry name" value="NADP-dependent L-serine/L-allo-threonine dehydrogenase"/>
    <property type="match status" value="1"/>
</dbReference>
<proteinExistence type="inferred from homology"/>
<dbReference type="InterPro" id="IPR036291">
    <property type="entry name" value="NAD(P)-bd_dom_sf"/>
</dbReference>
<dbReference type="PRINTS" id="PR00080">
    <property type="entry name" value="SDRFAMILY"/>
</dbReference>
<keyword evidence="2" id="KW-0521">NADP</keyword>
<dbReference type="PROSITE" id="PS00061">
    <property type="entry name" value="ADH_SHORT"/>
    <property type="match status" value="1"/>
</dbReference>